<dbReference type="PANTHER" id="PTHR31591">
    <property type="entry name" value="UPF0613 PROTEIN PB24D3.06C"/>
    <property type="match status" value="1"/>
</dbReference>
<dbReference type="Pfam" id="PF08538">
    <property type="entry name" value="DUF1749"/>
    <property type="match status" value="1"/>
</dbReference>
<evidence type="ECO:0000313" key="2">
    <source>
        <dbReference type="Proteomes" id="UP000886523"/>
    </source>
</evidence>
<gene>
    <name evidence="1" type="ORF">BS47DRAFT_1357440</name>
</gene>
<keyword evidence="2" id="KW-1185">Reference proteome</keyword>
<dbReference type="PANTHER" id="PTHR31591:SF1">
    <property type="entry name" value="UPF0613 PROTEIN PB24D3.06C"/>
    <property type="match status" value="1"/>
</dbReference>
<reference evidence="1" key="1">
    <citation type="journal article" date="2020" name="Nat. Commun.">
        <title>Large-scale genome sequencing of mycorrhizal fungi provides insights into the early evolution of symbiotic traits.</title>
        <authorList>
            <person name="Miyauchi S."/>
            <person name="Kiss E."/>
            <person name="Kuo A."/>
            <person name="Drula E."/>
            <person name="Kohler A."/>
            <person name="Sanchez-Garcia M."/>
            <person name="Morin E."/>
            <person name="Andreopoulos B."/>
            <person name="Barry K.W."/>
            <person name="Bonito G."/>
            <person name="Buee M."/>
            <person name="Carver A."/>
            <person name="Chen C."/>
            <person name="Cichocki N."/>
            <person name="Clum A."/>
            <person name="Culley D."/>
            <person name="Crous P.W."/>
            <person name="Fauchery L."/>
            <person name="Girlanda M."/>
            <person name="Hayes R.D."/>
            <person name="Keri Z."/>
            <person name="LaButti K."/>
            <person name="Lipzen A."/>
            <person name="Lombard V."/>
            <person name="Magnuson J."/>
            <person name="Maillard F."/>
            <person name="Murat C."/>
            <person name="Nolan M."/>
            <person name="Ohm R.A."/>
            <person name="Pangilinan J."/>
            <person name="Pereira M.F."/>
            <person name="Perotto S."/>
            <person name="Peter M."/>
            <person name="Pfister S."/>
            <person name="Riley R."/>
            <person name="Sitrit Y."/>
            <person name="Stielow J.B."/>
            <person name="Szollosi G."/>
            <person name="Zifcakova L."/>
            <person name="Stursova M."/>
            <person name="Spatafora J.W."/>
            <person name="Tedersoo L."/>
            <person name="Vaario L.M."/>
            <person name="Yamada A."/>
            <person name="Yan M."/>
            <person name="Wang P."/>
            <person name="Xu J."/>
            <person name="Bruns T."/>
            <person name="Baldrian P."/>
            <person name="Vilgalys R."/>
            <person name="Dunand C."/>
            <person name="Henrissat B."/>
            <person name="Grigoriev I.V."/>
            <person name="Hibbett D."/>
            <person name="Nagy L.G."/>
            <person name="Martin F.M."/>
        </authorList>
    </citation>
    <scope>NUCLEOTIDE SEQUENCE</scope>
    <source>
        <strain evidence="1">UP504</strain>
    </source>
</reference>
<accession>A0A9P6BAV9</accession>
<dbReference type="Proteomes" id="UP000886523">
    <property type="component" value="Unassembled WGS sequence"/>
</dbReference>
<dbReference type="OrthoDB" id="10034502at2759"/>
<name>A0A9P6BAV9_9AGAM</name>
<comment type="caution">
    <text evidence="1">The sequence shown here is derived from an EMBL/GenBank/DDBJ whole genome shotgun (WGS) entry which is preliminary data.</text>
</comment>
<evidence type="ECO:0000313" key="1">
    <source>
        <dbReference type="EMBL" id="KAF9520634.1"/>
    </source>
</evidence>
<dbReference type="InterPro" id="IPR013744">
    <property type="entry name" value="SidJ"/>
</dbReference>
<sequence length="288" mass="31813">MPFFVGLFAYVPALSDEVGRRGWELAQIGLSSAYTQFGMSSLEQDALEIGEAIDYLRSERGKEKIVLFGHSTGCQDAIHYLTVHPEIRPEISGAVLQAPVSDVEYFENVGDPTFHMWADFARNLVSEGKGETWLPKEASQSAAALGVIPFTAYRFASLFSPRGDDDFFSSTIPPTELKFRFSAKPLLLILCDADQSYPPRLSTRGAKEELLTLWEAASEGKIVPYSAVIEGANHTVDDPAARTAMFELVVKFIESLNRGSPRSSPNAIYEIEECPKKAETGQDWYGIL</sequence>
<dbReference type="EMBL" id="MU128911">
    <property type="protein sequence ID" value="KAF9520634.1"/>
    <property type="molecule type" value="Genomic_DNA"/>
</dbReference>
<dbReference type="Gene3D" id="3.40.50.1820">
    <property type="entry name" value="alpha/beta hydrolase"/>
    <property type="match status" value="1"/>
</dbReference>
<dbReference type="AlphaFoldDB" id="A0A9P6BAV9"/>
<proteinExistence type="predicted"/>
<dbReference type="SUPFAM" id="SSF53474">
    <property type="entry name" value="alpha/beta-Hydrolases"/>
    <property type="match status" value="1"/>
</dbReference>
<evidence type="ECO:0008006" key="3">
    <source>
        <dbReference type="Google" id="ProtNLM"/>
    </source>
</evidence>
<protein>
    <recommendedName>
        <fullName evidence="3">DUF1749-domain-containing protein</fullName>
    </recommendedName>
</protein>
<dbReference type="InterPro" id="IPR029058">
    <property type="entry name" value="AB_hydrolase_fold"/>
</dbReference>
<organism evidence="1 2">
    <name type="scientific">Hydnum rufescens UP504</name>
    <dbReference type="NCBI Taxonomy" id="1448309"/>
    <lineage>
        <taxon>Eukaryota</taxon>
        <taxon>Fungi</taxon>
        <taxon>Dikarya</taxon>
        <taxon>Basidiomycota</taxon>
        <taxon>Agaricomycotina</taxon>
        <taxon>Agaricomycetes</taxon>
        <taxon>Cantharellales</taxon>
        <taxon>Hydnaceae</taxon>
        <taxon>Hydnum</taxon>
    </lineage>
</organism>